<accession>A0A9Q0N8H3</accession>
<comment type="caution">
    <text evidence="2">The sequence shown here is derived from an EMBL/GenBank/DDBJ whole genome shotgun (WGS) entry which is preliminary data.</text>
</comment>
<feature type="chain" id="PRO_5040154599" evidence="1">
    <location>
        <begin position="20"/>
        <end position="283"/>
    </location>
</feature>
<keyword evidence="1" id="KW-0732">Signal</keyword>
<reference evidence="2" key="1">
    <citation type="submission" date="2022-07" db="EMBL/GenBank/DDBJ databases">
        <authorList>
            <person name="Trinca V."/>
            <person name="Uliana J.V.C."/>
            <person name="Torres T.T."/>
            <person name="Ward R.J."/>
            <person name="Monesi N."/>
        </authorList>
    </citation>
    <scope>NUCLEOTIDE SEQUENCE</scope>
    <source>
        <strain evidence="2">HSMRA1968</strain>
        <tissue evidence="2">Whole embryos</tissue>
    </source>
</reference>
<dbReference type="Proteomes" id="UP001151699">
    <property type="component" value="Chromosome A"/>
</dbReference>
<name>A0A9Q0N8H3_9DIPT</name>
<proteinExistence type="predicted"/>
<organism evidence="2 3">
    <name type="scientific">Pseudolycoriella hygida</name>
    <dbReference type="NCBI Taxonomy" id="35572"/>
    <lineage>
        <taxon>Eukaryota</taxon>
        <taxon>Metazoa</taxon>
        <taxon>Ecdysozoa</taxon>
        <taxon>Arthropoda</taxon>
        <taxon>Hexapoda</taxon>
        <taxon>Insecta</taxon>
        <taxon>Pterygota</taxon>
        <taxon>Neoptera</taxon>
        <taxon>Endopterygota</taxon>
        <taxon>Diptera</taxon>
        <taxon>Nematocera</taxon>
        <taxon>Sciaroidea</taxon>
        <taxon>Sciaridae</taxon>
        <taxon>Pseudolycoriella</taxon>
    </lineage>
</organism>
<evidence type="ECO:0000313" key="3">
    <source>
        <dbReference type="Proteomes" id="UP001151699"/>
    </source>
</evidence>
<evidence type="ECO:0000313" key="2">
    <source>
        <dbReference type="EMBL" id="KAJ6645554.1"/>
    </source>
</evidence>
<gene>
    <name evidence="2" type="ORF">Bhyg_00760</name>
</gene>
<dbReference type="EMBL" id="WJQU01000001">
    <property type="protein sequence ID" value="KAJ6645554.1"/>
    <property type="molecule type" value="Genomic_DNA"/>
</dbReference>
<keyword evidence="3" id="KW-1185">Reference proteome</keyword>
<evidence type="ECO:0000256" key="1">
    <source>
        <dbReference type="SAM" id="SignalP"/>
    </source>
</evidence>
<sequence>MVLKLGVLITLLCIHICSAASSDVQNHEPYSVENLWKKSIDWCKRKPDWTKPVQKYYDDLMTSFSTFPGQVAQAAEMVKRKFRELLTKVIEFSNSKSKILSLGATGILESFARVNIDVLSASGIIAEFKRVLPVLMEAYREVIKSMTKIIGDKLVCATNNAISDLESEFNLYVDKFNEAEGKKEINYKPVMKRVHKLVNTIRLKGNNLLSKCQLADLHVRDARVVLSLILNYVIILVHGLSSSSKAVILERKCETLILSSWQWQQSIVVPSTAENVFAFKDCQ</sequence>
<dbReference type="AlphaFoldDB" id="A0A9Q0N8H3"/>
<dbReference type="OrthoDB" id="10334385at2759"/>
<protein>
    <submittedName>
        <fullName evidence="2">Uncharacterized protein</fullName>
    </submittedName>
</protein>
<feature type="signal peptide" evidence="1">
    <location>
        <begin position="1"/>
        <end position="19"/>
    </location>
</feature>